<reference evidence="3" key="3">
    <citation type="submission" date="2024-02" db="UniProtKB">
        <authorList>
            <consortium name="WormBaseParasite"/>
        </authorList>
    </citation>
    <scope>IDENTIFICATION</scope>
    <source>
        <strain evidence="3">pt0022</strain>
    </source>
</reference>
<sequence>MSDTEGDSTAAPIGTTYSTSDYAYTPDELMTSERQESRPDWNSTGFPCDRGALITAPMLPTQSYLMSFTHRIYITHRADEIMKFNQKLKCWRYLLKWTLSYELLTSLMKNKFFC</sequence>
<organism evidence="2 3">
    <name type="scientific">Wuchereria bancrofti</name>
    <dbReference type="NCBI Taxonomy" id="6293"/>
    <lineage>
        <taxon>Eukaryota</taxon>
        <taxon>Metazoa</taxon>
        <taxon>Ecdysozoa</taxon>
        <taxon>Nematoda</taxon>
        <taxon>Chromadorea</taxon>
        <taxon>Rhabditida</taxon>
        <taxon>Spirurina</taxon>
        <taxon>Spiruromorpha</taxon>
        <taxon>Filarioidea</taxon>
        <taxon>Onchocercidae</taxon>
        <taxon>Wuchereria</taxon>
    </lineage>
</organism>
<accession>A0AAF5Q186</accession>
<name>A0AAF5Q186_WUCBA</name>
<protein>
    <submittedName>
        <fullName evidence="3">Uncharacterized protein</fullName>
    </submittedName>
</protein>
<dbReference type="Proteomes" id="UP000093561">
    <property type="component" value="Unassembled WGS sequence"/>
</dbReference>
<feature type="region of interest" description="Disordered" evidence="1">
    <location>
        <begin position="1"/>
        <end position="44"/>
    </location>
</feature>
<evidence type="ECO:0000256" key="1">
    <source>
        <dbReference type="SAM" id="MobiDB-lite"/>
    </source>
</evidence>
<dbReference type="AlphaFoldDB" id="A0AAF5Q186"/>
<evidence type="ECO:0000313" key="2">
    <source>
        <dbReference type="Proteomes" id="UP000093561"/>
    </source>
</evidence>
<dbReference type="WBParaSite" id="mrna-Wban_09053">
    <property type="protein sequence ID" value="mrna-Wban_09053"/>
    <property type="gene ID" value="Wban_09053"/>
</dbReference>
<reference evidence="2" key="1">
    <citation type="submission" date="2015-03" db="EMBL/GenBank/DDBJ databases">
        <title>Wuchereria bancrofti Genome Sequencing Papua New Guinea Strain.</title>
        <authorList>
            <person name="Small S.T."/>
            <person name="Serre D."/>
            <person name="Zimmerman P.A."/>
        </authorList>
    </citation>
    <scope>NUCLEOTIDE SEQUENCE [LARGE SCALE GENOMIC DNA]</scope>
    <source>
        <strain evidence="2">pt0022</strain>
    </source>
</reference>
<proteinExistence type="predicted"/>
<reference evidence="2" key="2">
    <citation type="journal article" date="2016" name="Mol. Ecol.">
        <title>Population genomics of the filarial nematode parasite Wuchereria bancrofti from mosquitoes.</title>
        <authorList>
            <person name="Small S.T."/>
            <person name="Reimer L.J."/>
            <person name="Tisch D.J."/>
            <person name="King C.L."/>
            <person name="Christensen B.M."/>
            <person name="Siba P.M."/>
            <person name="Kazura J.W."/>
            <person name="Serre D."/>
            <person name="Zimmerman P.A."/>
        </authorList>
    </citation>
    <scope>NUCLEOTIDE SEQUENCE</scope>
    <source>
        <strain evidence="2">pt0022</strain>
    </source>
</reference>
<evidence type="ECO:0000313" key="3">
    <source>
        <dbReference type="WBParaSite" id="mrna-Wban_09053"/>
    </source>
</evidence>